<dbReference type="EMBL" id="CAJRGZ010000019">
    <property type="protein sequence ID" value="CAG5163371.1"/>
    <property type="molecule type" value="Genomic_DNA"/>
</dbReference>
<dbReference type="Pfam" id="PF11374">
    <property type="entry name" value="DUF3176"/>
    <property type="match status" value="1"/>
</dbReference>
<dbReference type="OrthoDB" id="5376804at2759"/>
<keyword evidence="2" id="KW-1133">Transmembrane helix</keyword>
<evidence type="ECO:0000256" key="2">
    <source>
        <dbReference type="SAM" id="Phobius"/>
    </source>
</evidence>
<reference evidence="3" key="1">
    <citation type="submission" date="2021-05" db="EMBL/GenBank/DDBJ databases">
        <authorList>
            <person name="Stam R."/>
        </authorList>
    </citation>
    <scope>NUCLEOTIDE SEQUENCE</scope>
    <source>
        <strain evidence="3">CS162</strain>
    </source>
</reference>
<accession>A0A8J2I4A4</accession>
<comment type="caution">
    <text evidence="3">The sequence shown here is derived from an EMBL/GenBank/DDBJ whole genome shotgun (WGS) entry which is preliminary data.</text>
</comment>
<evidence type="ECO:0000256" key="1">
    <source>
        <dbReference type="SAM" id="MobiDB-lite"/>
    </source>
</evidence>
<name>A0A8J2I4A4_9PLEO</name>
<organism evidence="3 4">
    <name type="scientific">Alternaria atra</name>
    <dbReference type="NCBI Taxonomy" id="119953"/>
    <lineage>
        <taxon>Eukaryota</taxon>
        <taxon>Fungi</taxon>
        <taxon>Dikarya</taxon>
        <taxon>Ascomycota</taxon>
        <taxon>Pezizomycotina</taxon>
        <taxon>Dothideomycetes</taxon>
        <taxon>Pleosporomycetidae</taxon>
        <taxon>Pleosporales</taxon>
        <taxon>Pleosporineae</taxon>
        <taxon>Pleosporaceae</taxon>
        <taxon>Alternaria</taxon>
        <taxon>Alternaria sect. Ulocladioides</taxon>
    </lineage>
</organism>
<dbReference type="PANTHER" id="PTHR35394:SF5">
    <property type="entry name" value="DUF3176 DOMAIN-CONTAINING PROTEIN"/>
    <property type="match status" value="1"/>
</dbReference>
<feature type="transmembrane region" description="Helical" evidence="2">
    <location>
        <begin position="103"/>
        <end position="125"/>
    </location>
</feature>
<dbReference type="GeneID" id="67018311"/>
<dbReference type="InterPro" id="IPR021514">
    <property type="entry name" value="DUF3176"/>
</dbReference>
<dbReference type="RefSeq" id="XP_043169980.1">
    <property type="nucleotide sequence ID" value="XM_043314045.1"/>
</dbReference>
<feature type="region of interest" description="Disordered" evidence="1">
    <location>
        <begin position="1"/>
        <end position="41"/>
    </location>
</feature>
<evidence type="ECO:0000313" key="4">
    <source>
        <dbReference type="Proteomes" id="UP000676310"/>
    </source>
</evidence>
<feature type="region of interest" description="Disordered" evidence="1">
    <location>
        <begin position="60"/>
        <end position="95"/>
    </location>
</feature>
<feature type="transmembrane region" description="Helical" evidence="2">
    <location>
        <begin position="607"/>
        <end position="629"/>
    </location>
</feature>
<sequence>MNHQSEALLPVSLDEPSPAPSWESNPVRNPRTIPVERHGEMYSGAGSYERLISRRPISHVEEDLNTEPSTRVEPRSSPPLLPPFHESKVTSGPPPNRNTITSWVFEIVALTMSVASIVAIIAILIHQNGKPIAAWKFVLTLNTVIATLGTIARTTLAFAMSPCVGQQKWSWLRRRSDSIRAFQRFDEASRGPWGGIRLFIWLKFRHWAALGALVTVGTVAFDPFLQAVISTYGQMDNINADPISTVGQTWRVDGGQIVKSPGSAMVGFNSSAGWLGIIQTTSRPDFGMVSSIYGGFHNDSVLTGNTVAFECTTGNCTWSTFVSAAVCKIRNWNGYSEIVNENWWNLTTGNSQSLSRTLMTLNTTCKSSRTLRHANIDTLMMAFAIVRAPDEWIQSKVPWESSRPIATECALYFCTNAYQAKSQNGVLQERVIGSWAIRDQESFAIDPSGSIQPEPGVEAVQGAPWLDVDIEDLYDPIETADLSRYDLRLKIGPDPIEGFARPDAIAQGVNISHALIRSTIKYLHEFTGRTEDDIKMAVTHGNESYVRPIAFPFSDAPPVIDALWNSTNLTATFENVARSLTSQIRNTSPQRHEGSTQSWVIHVRVDWAYLAYPISMLLIGILYVILVIVESARLRLPVWKESALPTLLYGFDDETQVLLRTRENYEGGKRVDTNVRYDVDEKEDCLRLTAD</sequence>
<keyword evidence="2" id="KW-0812">Transmembrane</keyword>
<dbReference type="PANTHER" id="PTHR35394">
    <property type="entry name" value="DUF3176 DOMAIN-CONTAINING PROTEIN"/>
    <property type="match status" value="1"/>
</dbReference>
<protein>
    <submittedName>
        <fullName evidence="3">Uncharacterized protein</fullName>
    </submittedName>
</protein>
<dbReference type="AlphaFoldDB" id="A0A8J2I4A4"/>
<feature type="transmembrane region" description="Helical" evidence="2">
    <location>
        <begin position="137"/>
        <end position="160"/>
    </location>
</feature>
<gene>
    <name evidence="3" type="ORF">ALTATR162_LOCUS6423</name>
</gene>
<evidence type="ECO:0000313" key="3">
    <source>
        <dbReference type="EMBL" id="CAG5163371.1"/>
    </source>
</evidence>
<proteinExistence type="predicted"/>
<keyword evidence="2" id="KW-0472">Membrane</keyword>
<keyword evidence="4" id="KW-1185">Reference proteome</keyword>
<dbReference type="Proteomes" id="UP000676310">
    <property type="component" value="Unassembled WGS sequence"/>
</dbReference>